<keyword evidence="2" id="KW-1133">Transmembrane helix</keyword>
<feature type="compositionally biased region" description="Low complexity" evidence="1">
    <location>
        <begin position="233"/>
        <end position="282"/>
    </location>
</feature>
<feature type="transmembrane region" description="Helical" evidence="2">
    <location>
        <begin position="45"/>
        <end position="65"/>
    </location>
</feature>
<feature type="compositionally biased region" description="Pro residues" evidence="1">
    <location>
        <begin position="312"/>
        <end position="325"/>
    </location>
</feature>
<protein>
    <submittedName>
        <fullName evidence="3">Uncharacterized protein</fullName>
    </submittedName>
</protein>
<feature type="region of interest" description="Disordered" evidence="1">
    <location>
        <begin position="233"/>
        <end position="338"/>
    </location>
</feature>
<feature type="transmembrane region" description="Helical" evidence="2">
    <location>
        <begin position="117"/>
        <end position="137"/>
    </location>
</feature>
<name>A0ABT9IMA3_9MICC</name>
<dbReference type="RefSeq" id="WP_305995455.1">
    <property type="nucleotide sequence ID" value="NZ_JAVALS010000002.1"/>
</dbReference>
<accession>A0ABT9IMA3</accession>
<feature type="transmembrane region" description="Helical" evidence="2">
    <location>
        <begin position="77"/>
        <end position="97"/>
    </location>
</feature>
<evidence type="ECO:0000313" key="3">
    <source>
        <dbReference type="EMBL" id="MDP5226402.1"/>
    </source>
</evidence>
<comment type="caution">
    <text evidence="3">The sequence shown here is derived from an EMBL/GenBank/DDBJ whole genome shotgun (WGS) entry which is preliminary data.</text>
</comment>
<evidence type="ECO:0000313" key="4">
    <source>
        <dbReference type="Proteomes" id="UP001232725"/>
    </source>
</evidence>
<keyword evidence="4" id="KW-1185">Reference proteome</keyword>
<proteinExistence type="predicted"/>
<evidence type="ECO:0000256" key="2">
    <source>
        <dbReference type="SAM" id="Phobius"/>
    </source>
</evidence>
<gene>
    <name evidence="3" type="ORF">Q9R02_04445</name>
</gene>
<keyword evidence="2" id="KW-0812">Transmembrane</keyword>
<feature type="transmembrane region" description="Helical" evidence="2">
    <location>
        <begin position="149"/>
        <end position="169"/>
    </location>
</feature>
<sequence length="338" mass="37005">MTHPPTPPARRSRVATVALWLAVSMLIVAALLGGMFIIIGDQANVAGRAWLTLLLVGLFAGAVLLDANAPEGPNRWYLAASTILNVLLLATGLLKIWNGWLQPGNTADAFVWIGQLWRFVAVLVLIRVALLLTQLYVPRFITRTTLKGIRISAAVTLGFAWLTVLELALPAAFPAPHWPDWWWRTAGATSLIAVVGLVIPLVIQAFAPKAPKPAPYDAPPGYYAQQGYYSQPGPMPQQGYPQQGYVQQGQAPQGYGQQGYAPQDYYAQQGYQQQQQQPQPGYFYPPQPDQMQQQGYGQPQSWPGAPQEQYPPQQPPAAPQQPPATPQKQPETDRPNGT</sequence>
<reference evidence="3 4" key="1">
    <citation type="submission" date="2023-08" db="EMBL/GenBank/DDBJ databases">
        <title>Arthrobacter horti sp. nov., isolated from forest soil.</title>
        <authorList>
            <person name="Park M."/>
        </authorList>
    </citation>
    <scope>NUCLEOTIDE SEQUENCE [LARGE SCALE GENOMIC DNA]</scope>
    <source>
        <strain evidence="3 4">YJM1</strain>
    </source>
</reference>
<dbReference type="Proteomes" id="UP001232725">
    <property type="component" value="Unassembled WGS sequence"/>
</dbReference>
<feature type="transmembrane region" description="Helical" evidence="2">
    <location>
        <begin position="17"/>
        <end position="39"/>
    </location>
</feature>
<organism evidence="3 4">
    <name type="scientific">Arthrobacter horti</name>
    <dbReference type="NCBI Taxonomy" id="3068273"/>
    <lineage>
        <taxon>Bacteria</taxon>
        <taxon>Bacillati</taxon>
        <taxon>Actinomycetota</taxon>
        <taxon>Actinomycetes</taxon>
        <taxon>Micrococcales</taxon>
        <taxon>Micrococcaceae</taxon>
        <taxon>Arthrobacter</taxon>
    </lineage>
</organism>
<dbReference type="EMBL" id="JAVALS010000002">
    <property type="protein sequence ID" value="MDP5226402.1"/>
    <property type="molecule type" value="Genomic_DNA"/>
</dbReference>
<keyword evidence="2" id="KW-0472">Membrane</keyword>
<feature type="compositionally biased region" description="Low complexity" evidence="1">
    <location>
        <begin position="289"/>
        <end position="311"/>
    </location>
</feature>
<feature type="transmembrane region" description="Helical" evidence="2">
    <location>
        <begin position="181"/>
        <end position="203"/>
    </location>
</feature>
<evidence type="ECO:0000256" key="1">
    <source>
        <dbReference type="SAM" id="MobiDB-lite"/>
    </source>
</evidence>